<dbReference type="GO" id="GO:0008270">
    <property type="term" value="F:zinc ion binding"/>
    <property type="evidence" value="ECO:0007669"/>
    <property type="project" value="InterPro"/>
</dbReference>
<evidence type="ECO:0000256" key="3">
    <source>
        <dbReference type="ARBA" id="ARBA00023002"/>
    </source>
</evidence>
<comment type="similarity">
    <text evidence="4">Belongs to the zinc-containing alcohol dehydrogenase family.</text>
</comment>
<dbReference type="SUPFAM" id="SSF51735">
    <property type="entry name" value="NAD(P)-binding Rossmann-fold domains"/>
    <property type="match status" value="1"/>
</dbReference>
<name>A0A1R3R871_ASPC5</name>
<dbReference type="Proteomes" id="UP000188318">
    <property type="component" value="Unassembled WGS sequence"/>
</dbReference>
<evidence type="ECO:0000313" key="8">
    <source>
        <dbReference type="Proteomes" id="UP000188318"/>
    </source>
</evidence>
<gene>
    <name evidence="7" type="ORF">ASPCADRAFT_400656</name>
</gene>
<keyword evidence="3" id="KW-0560">Oxidoreductase</keyword>
<dbReference type="STRING" id="602072.A0A1R3R871"/>
<dbReference type="PANTHER" id="PTHR43401:SF2">
    <property type="entry name" value="L-THREONINE 3-DEHYDROGENASE"/>
    <property type="match status" value="1"/>
</dbReference>
<feature type="domain" description="Alcohol dehydrogenase-like C-terminal" evidence="5">
    <location>
        <begin position="181"/>
        <end position="314"/>
    </location>
</feature>
<evidence type="ECO:0000256" key="1">
    <source>
        <dbReference type="ARBA" id="ARBA00022723"/>
    </source>
</evidence>
<evidence type="ECO:0000256" key="2">
    <source>
        <dbReference type="ARBA" id="ARBA00022833"/>
    </source>
</evidence>
<dbReference type="PROSITE" id="PS00059">
    <property type="entry name" value="ADH_ZINC"/>
    <property type="match status" value="1"/>
</dbReference>
<dbReference type="InterPro" id="IPR013149">
    <property type="entry name" value="ADH-like_C"/>
</dbReference>
<evidence type="ECO:0000259" key="5">
    <source>
        <dbReference type="Pfam" id="PF00107"/>
    </source>
</evidence>
<dbReference type="Gene3D" id="3.90.180.10">
    <property type="entry name" value="Medium-chain alcohol dehydrogenases, catalytic domain"/>
    <property type="match status" value="1"/>
</dbReference>
<dbReference type="EMBL" id="KV907515">
    <property type="protein sequence ID" value="OOF90687.1"/>
    <property type="molecule type" value="Genomic_DNA"/>
</dbReference>
<organism evidence="7 8">
    <name type="scientific">Aspergillus carbonarius (strain ITEM 5010)</name>
    <dbReference type="NCBI Taxonomy" id="602072"/>
    <lineage>
        <taxon>Eukaryota</taxon>
        <taxon>Fungi</taxon>
        <taxon>Dikarya</taxon>
        <taxon>Ascomycota</taxon>
        <taxon>Pezizomycotina</taxon>
        <taxon>Eurotiomycetes</taxon>
        <taxon>Eurotiomycetidae</taxon>
        <taxon>Eurotiales</taxon>
        <taxon>Aspergillaceae</taxon>
        <taxon>Aspergillus</taxon>
        <taxon>Aspergillus subgen. Circumdati</taxon>
    </lineage>
</organism>
<dbReference type="CDD" id="cd08234">
    <property type="entry name" value="threonine_DH_like"/>
    <property type="match status" value="1"/>
</dbReference>
<dbReference type="OMA" id="FEIFRRQ"/>
<keyword evidence="2 4" id="KW-0862">Zinc</keyword>
<dbReference type="AlphaFoldDB" id="A0A1R3R871"/>
<dbReference type="PANTHER" id="PTHR43401">
    <property type="entry name" value="L-THREONINE 3-DEHYDROGENASE"/>
    <property type="match status" value="1"/>
</dbReference>
<dbReference type="Pfam" id="PF00107">
    <property type="entry name" value="ADH_zinc_N"/>
    <property type="match status" value="1"/>
</dbReference>
<comment type="cofactor">
    <cofactor evidence="4">
        <name>Zn(2+)</name>
        <dbReference type="ChEBI" id="CHEBI:29105"/>
    </cofactor>
</comment>
<dbReference type="OrthoDB" id="256333at2759"/>
<reference evidence="8" key="1">
    <citation type="journal article" date="2017" name="Genome Biol.">
        <title>Comparative genomics reveals high biological diversity and specific adaptations in the industrially and medically important fungal genus Aspergillus.</title>
        <authorList>
            <person name="de Vries R.P."/>
            <person name="Riley R."/>
            <person name="Wiebenga A."/>
            <person name="Aguilar-Osorio G."/>
            <person name="Amillis S."/>
            <person name="Uchima C.A."/>
            <person name="Anderluh G."/>
            <person name="Asadollahi M."/>
            <person name="Askin M."/>
            <person name="Barry K."/>
            <person name="Battaglia E."/>
            <person name="Bayram O."/>
            <person name="Benocci T."/>
            <person name="Braus-Stromeyer S.A."/>
            <person name="Caldana C."/>
            <person name="Canovas D."/>
            <person name="Cerqueira G.C."/>
            <person name="Chen F."/>
            <person name="Chen W."/>
            <person name="Choi C."/>
            <person name="Clum A."/>
            <person name="Dos Santos R.A."/>
            <person name="Damasio A.R."/>
            <person name="Diallinas G."/>
            <person name="Emri T."/>
            <person name="Fekete E."/>
            <person name="Flipphi M."/>
            <person name="Freyberg S."/>
            <person name="Gallo A."/>
            <person name="Gournas C."/>
            <person name="Habgood R."/>
            <person name="Hainaut M."/>
            <person name="Harispe M.L."/>
            <person name="Henrissat B."/>
            <person name="Hilden K.S."/>
            <person name="Hope R."/>
            <person name="Hossain A."/>
            <person name="Karabika E."/>
            <person name="Karaffa L."/>
            <person name="Karanyi Z."/>
            <person name="Krasevec N."/>
            <person name="Kuo A."/>
            <person name="Kusch H."/>
            <person name="LaButti K."/>
            <person name="Lagendijk E.L."/>
            <person name="Lapidus A."/>
            <person name="Levasseur A."/>
            <person name="Lindquist E."/>
            <person name="Lipzen A."/>
            <person name="Logrieco A.F."/>
            <person name="MacCabe A."/>
            <person name="Maekelae M.R."/>
            <person name="Malavazi I."/>
            <person name="Melin P."/>
            <person name="Meyer V."/>
            <person name="Mielnichuk N."/>
            <person name="Miskei M."/>
            <person name="Molnar A.P."/>
            <person name="Mule G."/>
            <person name="Ngan C.Y."/>
            <person name="Orejas M."/>
            <person name="Orosz E."/>
            <person name="Ouedraogo J.P."/>
            <person name="Overkamp K.M."/>
            <person name="Park H.-S."/>
            <person name="Perrone G."/>
            <person name="Piumi F."/>
            <person name="Punt P.J."/>
            <person name="Ram A.F."/>
            <person name="Ramon A."/>
            <person name="Rauscher S."/>
            <person name="Record E."/>
            <person name="Riano-Pachon D.M."/>
            <person name="Robert V."/>
            <person name="Roehrig J."/>
            <person name="Ruller R."/>
            <person name="Salamov A."/>
            <person name="Salih N.S."/>
            <person name="Samson R.A."/>
            <person name="Sandor E."/>
            <person name="Sanguinetti M."/>
            <person name="Schuetze T."/>
            <person name="Sepcic K."/>
            <person name="Shelest E."/>
            <person name="Sherlock G."/>
            <person name="Sophianopoulou V."/>
            <person name="Squina F.M."/>
            <person name="Sun H."/>
            <person name="Susca A."/>
            <person name="Todd R.B."/>
            <person name="Tsang A."/>
            <person name="Unkles S.E."/>
            <person name="van de Wiele N."/>
            <person name="van Rossen-Uffink D."/>
            <person name="Oliveira J.V."/>
            <person name="Vesth T.C."/>
            <person name="Visser J."/>
            <person name="Yu J.-H."/>
            <person name="Zhou M."/>
            <person name="Andersen M.R."/>
            <person name="Archer D.B."/>
            <person name="Baker S.E."/>
            <person name="Benoit I."/>
            <person name="Brakhage A.A."/>
            <person name="Braus G.H."/>
            <person name="Fischer R."/>
            <person name="Frisvad J.C."/>
            <person name="Goldman G.H."/>
            <person name="Houbraken J."/>
            <person name="Oakley B."/>
            <person name="Pocsi I."/>
            <person name="Scazzocchio C."/>
            <person name="Seiboth B."/>
            <person name="vanKuyk P.A."/>
            <person name="Wortman J."/>
            <person name="Dyer P.S."/>
            <person name="Grigoriev I.V."/>
        </authorList>
    </citation>
    <scope>NUCLEOTIDE SEQUENCE [LARGE SCALE GENOMIC DNA]</scope>
    <source>
        <strain evidence="8">ITEM 5010</strain>
    </source>
</reference>
<dbReference type="SUPFAM" id="SSF50129">
    <property type="entry name" value="GroES-like"/>
    <property type="match status" value="1"/>
</dbReference>
<dbReference type="Gene3D" id="3.40.50.720">
    <property type="entry name" value="NAD(P)-binding Rossmann-like Domain"/>
    <property type="match status" value="1"/>
</dbReference>
<dbReference type="InterPro" id="IPR036291">
    <property type="entry name" value="NAD(P)-bd_dom_sf"/>
</dbReference>
<dbReference type="InterPro" id="IPR002328">
    <property type="entry name" value="ADH_Zn_CS"/>
</dbReference>
<accession>A0A1R3R871</accession>
<evidence type="ECO:0000313" key="7">
    <source>
        <dbReference type="EMBL" id="OOF90687.1"/>
    </source>
</evidence>
<dbReference type="InterPro" id="IPR013154">
    <property type="entry name" value="ADH-like_N"/>
</dbReference>
<evidence type="ECO:0000256" key="4">
    <source>
        <dbReference type="RuleBase" id="RU361277"/>
    </source>
</evidence>
<keyword evidence="8" id="KW-1185">Reference proteome</keyword>
<evidence type="ECO:0000259" key="6">
    <source>
        <dbReference type="Pfam" id="PF08240"/>
    </source>
</evidence>
<dbReference type="Pfam" id="PF08240">
    <property type="entry name" value="ADH_N"/>
    <property type="match status" value="1"/>
</dbReference>
<dbReference type="VEuPathDB" id="FungiDB:ASPCADRAFT_400656"/>
<proteinExistence type="inferred from homology"/>
<protein>
    <recommendedName>
        <fullName evidence="9">Enoyl reductase (ER) domain-containing protein</fullName>
    </recommendedName>
</protein>
<sequence length="354" mass="39010">MRGIASFNLPSLMRALEYSEPRKFSIVQKPLPTIGDHDILIKVKACGVCGTDLHIHDGEFGAQFPLTPGHETVGIIAAFGTEVTGFRLGDRVVADNSELCGHCHYCRRGKELFCENFIAHGVMVDGGFAEYATYPAHRVFKFNNLSDIDATLVEPASCAAHGLDKISPHMGSTVLLFGAGPTGLMLAQLLRQNGGCYTVIAAPGGVKMELARSLDAADEYVELSRDEHKVVKRMEQLRGEHPYGFDIVVEATGSARVLEKAIHFVTKGGKLVVYGVYGDEDRVLLSPNMIFKEEIHVLGSFSQVYKFPAAIEYLDRKRINVDGIVNRTFRLDEWEMCLEAMRNKSVVKAAIVFD</sequence>
<dbReference type="GO" id="GO:0016491">
    <property type="term" value="F:oxidoreductase activity"/>
    <property type="evidence" value="ECO:0007669"/>
    <property type="project" value="UniProtKB-KW"/>
</dbReference>
<keyword evidence="1 4" id="KW-0479">Metal-binding</keyword>
<dbReference type="InterPro" id="IPR011032">
    <property type="entry name" value="GroES-like_sf"/>
</dbReference>
<evidence type="ECO:0008006" key="9">
    <source>
        <dbReference type="Google" id="ProtNLM"/>
    </source>
</evidence>
<dbReference type="InterPro" id="IPR050129">
    <property type="entry name" value="Zn_alcohol_dh"/>
</dbReference>
<feature type="domain" description="Alcohol dehydrogenase-like N-terminal" evidence="6">
    <location>
        <begin position="35"/>
        <end position="142"/>
    </location>
</feature>